<sequence length="344" mass="39026">MNTVFRLFSLVLLASLPKGYAMDNLKLSSGYNIPSVGLGTSSIKPYDLENAIINALENGYKHIDTAFTYHNEEAIGKVLKKWFAKGGARENLFITSKLPSQGNRPESVEKYLKQSLKDLGLDYVDMYLIHTPFGLKEGVNNSPKEVNGIEIFENVNHNALWKEMEKQVKNGYAKSIGLSNFNQSQIDNVYKNAEIKPSNLQVEIHAYLPQKQLRQFCKKHNIVVTAYAPLGSHNSRTYLHKSTGKDLPALIDLPIIKDLAQKYKKSPSQILLRHTVQDDLVVIPKSSNSDRQKLNIDLFDFKLTAEDVKKIDNLDKGEKGRVFDFLKFYKGLENNPQYPFVEQS</sequence>
<dbReference type="InterPro" id="IPR018170">
    <property type="entry name" value="Aldo/ket_reductase_CS"/>
</dbReference>
<dbReference type="PANTHER" id="PTHR43827:SF14">
    <property type="entry name" value="NADP-DEPENDENT OXIDOREDUCTASE DOMAIN-CONTAINING PROTEIN"/>
    <property type="match status" value="1"/>
</dbReference>
<dbReference type="PRINTS" id="PR00069">
    <property type="entry name" value="ALDKETRDTASE"/>
</dbReference>
<evidence type="ECO:0000256" key="5">
    <source>
        <dbReference type="PIRSR" id="PIRSR000097-2"/>
    </source>
</evidence>
<name>A0AAJ7DTK7_9HYME</name>
<dbReference type="GeneID" id="105360869"/>
<evidence type="ECO:0000313" key="10">
    <source>
        <dbReference type="RefSeq" id="XP_011496172.1"/>
    </source>
</evidence>
<keyword evidence="2" id="KW-0521">NADP</keyword>
<dbReference type="FunFam" id="3.20.20.100:FF:000006">
    <property type="entry name" value="Aldo-keto reductase family 1 member A1"/>
    <property type="match status" value="1"/>
</dbReference>
<evidence type="ECO:0000256" key="3">
    <source>
        <dbReference type="ARBA" id="ARBA00023002"/>
    </source>
</evidence>
<feature type="active site" description="Proton donor" evidence="4">
    <location>
        <position position="69"/>
    </location>
</feature>
<evidence type="ECO:0000256" key="1">
    <source>
        <dbReference type="ARBA" id="ARBA00007905"/>
    </source>
</evidence>
<dbReference type="Gene3D" id="3.20.20.100">
    <property type="entry name" value="NADP-dependent oxidoreductase domain"/>
    <property type="match status" value="1"/>
</dbReference>
<dbReference type="InterPro" id="IPR036812">
    <property type="entry name" value="NAD(P)_OxRdtase_dom_sf"/>
</dbReference>
<dbReference type="PROSITE" id="PS00062">
    <property type="entry name" value="ALDOKETO_REDUCTASE_2"/>
    <property type="match status" value="1"/>
</dbReference>
<evidence type="ECO:0000256" key="4">
    <source>
        <dbReference type="PIRSR" id="PIRSR000097-1"/>
    </source>
</evidence>
<evidence type="ECO:0000259" key="8">
    <source>
        <dbReference type="Pfam" id="PF00248"/>
    </source>
</evidence>
<protein>
    <submittedName>
        <fullName evidence="10">Alcohol dehydrogenase [NADP(+)]-like isoform X1</fullName>
    </submittedName>
</protein>
<feature type="domain" description="NADP-dependent oxidoreductase" evidence="8">
    <location>
        <begin position="41"/>
        <end position="315"/>
    </location>
</feature>
<dbReference type="KEGG" id="csol:105360869"/>
<gene>
    <name evidence="10" type="primary">LOC105360869</name>
</gene>
<feature type="chain" id="PRO_5042520471" evidence="7">
    <location>
        <begin position="22"/>
        <end position="344"/>
    </location>
</feature>
<feature type="site" description="Lowers pKa of active site Tyr" evidence="6">
    <location>
        <position position="97"/>
    </location>
</feature>
<comment type="similarity">
    <text evidence="1">Belongs to the aldo/keto reductase family.</text>
</comment>
<evidence type="ECO:0000256" key="2">
    <source>
        <dbReference type="ARBA" id="ARBA00022857"/>
    </source>
</evidence>
<dbReference type="Proteomes" id="UP000695007">
    <property type="component" value="Unplaced"/>
</dbReference>
<reference evidence="10" key="1">
    <citation type="submission" date="2025-08" db="UniProtKB">
        <authorList>
            <consortium name="RefSeq"/>
        </authorList>
    </citation>
    <scope>IDENTIFICATION</scope>
</reference>
<organism evidence="9 10">
    <name type="scientific">Ceratosolen solmsi marchali</name>
    <dbReference type="NCBI Taxonomy" id="326594"/>
    <lineage>
        <taxon>Eukaryota</taxon>
        <taxon>Metazoa</taxon>
        <taxon>Ecdysozoa</taxon>
        <taxon>Arthropoda</taxon>
        <taxon>Hexapoda</taxon>
        <taxon>Insecta</taxon>
        <taxon>Pterygota</taxon>
        <taxon>Neoptera</taxon>
        <taxon>Endopterygota</taxon>
        <taxon>Hymenoptera</taxon>
        <taxon>Apocrita</taxon>
        <taxon>Proctotrupomorpha</taxon>
        <taxon>Chalcidoidea</taxon>
        <taxon>Agaonidae</taxon>
        <taxon>Agaoninae</taxon>
        <taxon>Ceratosolen</taxon>
    </lineage>
</organism>
<dbReference type="Pfam" id="PF00248">
    <property type="entry name" value="Aldo_ket_red"/>
    <property type="match status" value="1"/>
</dbReference>
<evidence type="ECO:0000256" key="6">
    <source>
        <dbReference type="PIRSR" id="PIRSR000097-3"/>
    </source>
</evidence>
<keyword evidence="3" id="KW-0560">Oxidoreductase</keyword>
<accession>A0AAJ7DTK7</accession>
<dbReference type="PANTHER" id="PTHR43827">
    <property type="entry name" value="2,5-DIKETO-D-GLUCONIC ACID REDUCTASE"/>
    <property type="match status" value="1"/>
</dbReference>
<dbReference type="RefSeq" id="XP_011496172.1">
    <property type="nucleotide sequence ID" value="XM_011497870.1"/>
</dbReference>
<dbReference type="SUPFAM" id="SSF51430">
    <property type="entry name" value="NAD(P)-linked oxidoreductase"/>
    <property type="match status" value="1"/>
</dbReference>
<dbReference type="GO" id="GO:0016491">
    <property type="term" value="F:oxidoreductase activity"/>
    <property type="evidence" value="ECO:0007669"/>
    <property type="project" value="UniProtKB-KW"/>
</dbReference>
<feature type="binding site" evidence="5">
    <location>
        <position position="130"/>
    </location>
    <ligand>
        <name>substrate</name>
    </ligand>
</feature>
<evidence type="ECO:0000313" key="9">
    <source>
        <dbReference type="Proteomes" id="UP000695007"/>
    </source>
</evidence>
<dbReference type="InterPro" id="IPR020471">
    <property type="entry name" value="AKR"/>
</dbReference>
<proteinExistence type="inferred from homology"/>
<dbReference type="InterPro" id="IPR023210">
    <property type="entry name" value="NADP_OxRdtase_dom"/>
</dbReference>
<feature type="signal peptide" evidence="7">
    <location>
        <begin position="1"/>
        <end position="21"/>
    </location>
</feature>
<dbReference type="PIRSF" id="PIRSF000097">
    <property type="entry name" value="AKR"/>
    <property type="match status" value="1"/>
</dbReference>
<keyword evidence="7" id="KW-0732">Signal</keyword>
<keyword evidence="9" id="KW-1185">Reference proteome</keyword>
<dbReference type="AlphaFoldDB" id="A0AAJ7DTK7"/>
<evidence type="ECO:0000256" key="7">
    <source>
        <dbReference type="SAM" id="SignalP"/>
    </source>
</evidence>